<dbReference type="EMBL" id="JAEPRQ010000009">
    <property type="protein sequence ID" value="MBK4217796.1"/>
    <property type="molecule type" value="Genomic_DNA"/>
</dbReference>
<gene>
    <name evidence="4" type="ORF">JJJ17_17825</name>
</gene>
<dbReference type="InterPro" id="IPR050557">
    <property type="entry name" value="RTX_toxin/Mannuronan_C5-epim"/>
</dbReference>
<dbReference type="Pfam" id="PF00188">
    <property type="entry name" value="CAP"/>
    <property type="match status" value="1"/>
</dbReference>
<feature type="domain" description="SCP" evidence="3">
    <location>
        <begin position="13"/>
        <end position="142"/>
    </location>
</feature>
<name>A0A934SIM5_9RHOB</name>
<dbReference type="GO" id="GO:0005576">
    <property type="term" value="C:extracellular region"/>
    <property type="evidence" value="ECO:0007669"/>
    <property type="project" value="UniProtKB-SubCell"/>
</dbReference>
<evidence type="ECO:0000259" key="3">
    <source>
        <dbReference type="Pfam" id="PF00188"/>
    </source>
</evidence>
<dbReference type="PROSITE" id="PS00330">
    <property type="entry name" value="HEMOLYSIN_CALCIUM"/>
    <property type="match status" value="2"/>
</dbReference>
<protein>
    <recommendedName>
        <fullName evidence="3">SCP domain-containing protein</fullName>
    </recommendedName>
</protein>
<dbReference type="RefSeq" id="WP_200688913.1">
    <property type="nucleotide sequence ID" value="NZ_JAEPRQ010000009.1"/>
</dbReference>
<proteinExistence type="predicted"/>
<evidence type="ECO:0000313" key="4">
    <source>
        <dbReference type="EMBL" id="MBK4217796.1"/>
    </source>
</evidence>
<dbReference type="InterPro" id="IPR011049">
    <property type="entry name" value="Serralysin-like_metalloprot_C"/>
</dbReference>
<dbReference type="InterPro" id="IPR014044">
    <property type="entry name" value="CAP_dom"/>
</dbReference>
<evidence type="ECO:0000313" key="5">
    <source>
        <dbReference type="Proteomes" id="UP000640485"/>
    </source>
</evidence>
<evidence type="ECO:0000256" key="2">
    <source>
        <dbReference type="ARBA" id="ARBA00022525"/>
    </source>
</evidence>
<dbReference type="Gene3D" id="3.40.33.10">
    <property type="entry name" value="CAP"/>
    <property type="match status" value="1"/>
</dbReference>
<dbReference type="Pfam" id="PF00353">
    <property type="entry name" value="HemolysinCabind"/>
    <property type="match status" value="3"/>
</dbReference>
<dbReference type="CDD" id="cd05379">
    <property type="entry name" value="CAP_bacterial"/>
    <property type="match status" value="1"/>
</dbReference>
<comment type="subcellular location">
    <subcellularLocation>
        <location evidence="1">Secreted</location>
    </subcellularLocation>
</comment>
<dbReference type="InterPro" id="IPR018511">
    <property type="entry name" value="Hemolysin-typ_Ca-bd_CS"/>
</dbReference>
<dbReference type="GO" id="GO:0005509">
    <property type="term" value="F:calcium ion binding"/>
    <property type="evidence" value="ECO:0007669"/>
    <property type="project" value="InterPro"/>
</dbReference>
<keyword evidence="2" id="KW-0964">Secreted</keyword>
<dbReference type="Proteomes" id="UP000640485">
    <property type="component" value="Unassembled WGS sequence"/>
</dbReference>
<dbReference type="InterPro" id="IPR035940">
    <property type="entry name" value="CAP_sf"/>
</dbReference>
<keyword evidence="5" id="KW-1185">Reference proteome</keyword>
<evidence type="ECO:0000256" key="1">
    <source>
        <dbReference type="ARBA" id="ARBA00004613"/>
    </source>
</evidence>
<dbReference type="Gene3D" id="2.150.10.10">
    <property type="entry name" value="Serralysin-like metalloprotease, C-terminal"/>
    <property type="match status" value="3"/>
</dbReference>
<dbReference type="SUPFAM" id="SSF51120">
    <property type="entry name" value="beta-Roll"/>
    <property type="match status" value="2"/>
</dbReference>
<dbReference type="PRINTS" id="PR00313">
    <property type="entry name" value="CABNDNGRPT"/>
</dbReference>
<dbReference type="PANTHER" id="PTHR38340:SF1">
    <property type="entry name" value="S-LAYER PROTEIN"/>
    <property type="match status" value="1"/>
</dbReference>
<organism evidence="4 5">
    <name type="scientific">Paracoccus caeni</name>
    <dbReference type="NCBI Taxonomy" id="657651"/>
    <lineage>
        <taxon>Bacteria</taxon>
        <taxon>Pseudomonadati</taxon>
        <taxon>Pseudomonadota</taxon>
        <taxon>Alphaproteobacteria</taxon>
        <taxon>Rhodobacterales</taxon>
        <taxon>Paracoccaceae</taxon>
        <taxon>Paracoccus</taxon>
    </lineage>
</organism>
<dbReference type="SUPFAM" id="SSF55797">
    <property type="entry name" value="PR-1-like"/>
    <property type="match status" value="1"/>
</dbReference>
<dbReference type="InterPro" id="IPR001343">
    <property type="entry name" value="Hemolysn_Ca-bd"/>
</dbReference>
<sequence length="423" mass="44691">MSFATTYERYFVSLVNTTRKDLGLQPLQIAKSLNDSADAHTSWMLAADVFSHTGRGGSRASERIEDAGYPMVGQSWSTRENIAYLGVSGEADLRDEIRTIHRNLLNSPDHYKNIVDPKLEHIGIGLELGNFDGHTVVMVTQNFGATTGNPQIDNGRFSTIREPIPRIENDPRADWLDDDFNGLVVRSKPGGATVTGTVRADDFRLGAANDVAYGYAGDDWMTGGGGHDTLDGGIGRDRLFGGTGNDVLRGAGGDDFLYGQAGNDRLEGGDGNDLMHGGVGRDVLNGGAGNDTLLGEFDADSLNGGAGNDWLVGGAGNDTLVGAAGNDTLIGGSGADVLRGGTGADSFVFHRGHGADRIVDYQSGFDRLVIDDALIGNNVARFYDNFIREAANGVIIDFGNGDKITVVGNGLTAESIADDILIF</sequence>
<dbReference type="PANTHER" id="PTHR38340">
    <property type="entry name" value="S-LAYER PROTEIN"/>
    <property type="match status" value="1"/>
</dbReference>
<dbReference type="AlphaFoldDB" id="A0A934SIM5"/>
<accession>A0A934SIM5</accession>
<reference evidence="4" key="1">
    <citation type="submission" date="2021-01" db="EMBL/GenBank/DDBJ databases">
        <title>Paracoccus amoyensis sp. nov., isolated from the surface seawater along the coast of Xiamen Island, China.</title>
        <authorList>
            <person name="Lyu L."/>
        </authorList>
    </citation>
    <scope>NUCLEOTIDE SEQUENCE</scope>
    <source>
        <strain evidence="4">MJ17</strain>
    </source>
</reference>
<comment type="caution">
    <text evidence="4">The sequence shown here is derived from an EMBL/GenBank/DDBJ whole genome shotgun (WGS) entry which is preliminary data.</text>
</comment>